<organism evidence="1 2">
    <name type="scientific">Fusarium decemcellulare</name>
    <dbReference type="NCBI Taxonomy" id="57161"/>
    <lineage>
        <taxon>Eukaryota</taxon>
        <taxon>Fungi</taxon>
        <taxon>Dikarya</taxon>
        <taxon>Ascomycota</taxon>
        <taxon>Pezizomycotina</taxon>
        <taxon>Sordariomycetes</taxon>
        <taxon>Hypocreomycetidae</taxon>
        <taxon>Hypocreales</taxon>
        <taxon>Nectriaceae</taxon>
        <taxon>Fusarium</taxon>
        <taxon>Fusarium decemcellulare species complex</taxon>
    </lineage>
</organism>
<accession>A0ACC1S3D3</accession>
<sequence>MVEWSGLILTAVISHYRPLVITSESMANQGARALCGLGVRAVINQFRSSTRFRRLTTEPRTEKPDRPPREVNVVVTGFSPWGPGTPWPLLPVNTSWEIANAMPRVIFRENKPNIRIIEYPDALWTGSKSLYRLYMDPDEPKSLVVYALLHIGMLDKPGEAFRIERNGYKCGYDLPDVDGKYPTHDDKTGGGTWDNVPEKISTGLDIDLIHKRVTLELKNVDIVISDDYPRFLCGYTYFSSLAYLYNKDDLGAGT</sequence>
<name>A0ACC1S3D3_9HYPO</name>
<dbReference type="EMBL" id="JANRMS010001082">
    <property type="protein sequence ID" value="KAJ3531243.1"/>
    <property type="molecule type" value="Genomic_DNA"/>
</dbReference>
<evidence type="ECO:0000313" key="1">
    <source>
        <dbReference type="EMBL" id="KAJ3531243.1"/>
    </source>
</evidence>
<evidence type="ECO:0000313" key="2">
    <source>
        <dbReference type="Proteomes" id="UP001148629"/>
    </source>
</evidence>
<proteinExistence type="predicted"/>
<comment type="caution">
    <text evidence="1">The sequence shown here is derived from an EMBL/GenBank/DDBJ whole genome shotgun (WGS) entry which is preliminary data.</text>
</comment>
<gene>
    <name evidence="1" type="ORF">NM208_g8961</name>
</gene>
<dbReference type="Proteomes" id="UP001148629">
    <property type="component" value="Unassembled WGS sequence"/>
</dbReference>
<protein>
    <submittedName>
        <fullName evidence="1">Uncharacterized protein</fullName>
    </submittedName>
</protein>
<reference evidence="1" key="1">
    <citation type="submission" date="2022-08" db="EMBL/GenBank/DDBJ databases">
        <title>Genome Sequence of Fusarium decemcellulare.</title>
        <authorList>
            <person name="Buettner E."/>
        </authorList>
    </citation>
    <scope>NUCLEOTIDE SEQUENCE</scope>
    <source>
        <strain evidence="1">Babe19</strain>
    </source>
</reference>
<keyword evidence="2" id="KW-1185">Reference proteome</keyword>